<keyword evidence="8" id="KW-1185">Reference proteome</keyword>
<gene>
    <name evidence="7" type="ORF">QQM35_07115</name>
</gene>
<evidence type="ECO:0000313" key="8">
    <source>
        <dbReference type="Proteomes" id="UP001436297"/>
    </source>
</evidence>
<organism evidence="7 8">
    <name type="scientific">Staphylococcus hsinchuensis</name>
    <dbReference type="NCBI Taxonomy" id="3051183"/>
    <lineage>
        <taxon>Bacteria</taxon>
        <taxon>Bacillati</taxon>
        <taxon>Bacillota</taxon>
        <taxon>Bacilli</taxon>
        <taxon>Bacillales</taxon>
        <taxon>Staphylococcaceae</taxon>
        <taxon>Staphylococcus</taxon>
    </lineage>
</organism>
<dbReference type="Pfam" id="PF19087">
    <property type="entry name" value="DUF5776"/>
    <property type="match status" value="1"/>
</dbReference>
<comment type="similarity">
    <text evidence="1">Belongs to the glycosyltransferase 2 family.</text>
</comment>
<keyword evidence="4" id="KW-0624">Polysaccharide degradation</keyword>
<feature type="domain" description="Glycosyltransferase 2-like" evidence="5">
    <location>
        <begin position="6"/>
        <end position="130"/>
    </location>
</feature>
<keyword evidence="3" id="KW-0326">Glycosidase</keyword>
<feature type="domain" description="DUF5776" evidence="6">
    <location>
        <begin position="479"/>
        <end position="545"/>
    </location>
</feature>
<evidence type="ECO:0000256" key="1">
    <source>
        <dbReference type="ARBA" id="ARBA00006739"/>
    </source>
</evidence>
<sequence length="550" mass="64210">MEKLLSIIVPVYNKELFLKNCIESINNLNIDKNQIEAIFVDDCSNDKSQQIIKSYLNKYDFLKLVIMEVNTGSPAVPRNIGINDAQGKYITFLDADDWLDETGLPKLVKQAQANDADVAFGHSIKHTEKAVTKLGRFTSYKEANHLVPYEINKIFRAVGPPGKIIKTDILKQNHIQFQHYKFGEDKLFFIEAISKCRNASMNPMPVYHVNRFSQNESLVGETSIIEKTECNLEILEEVLKLSLPKSTEFQALSRIIEVDFIARLFNRKRFLKHPNKEIFYQLFDEMLAILDRYNKNGKNYITADKYKNIYQFLINKEYDLLHDYVKLLTKGGNANKFVKDNQIYFAMPEHLRHCIPVKEEMFAVYEGTHFIDHSLKEVIRIYKNSQVHINKVVLMELYNEPNEQEIPYTQEGNYIYLDSETLSQCDFDFNINIIHDEYKPCIVNMNMPNASKNTKLKRQKFKAEFLNKQKTKSKKPAQYFKYQPLKVKVIKKIYQYKDIEFKHRTNHEVNIGDTVNIVDTEFTKKGIPRLITEDGLVITANKAFVDEVIN</sequence>
<dbReference type="RefSeq" id="WP_342610297.1">
    <property type="nucleotide sequence ID" value="NZ_CP128355.1"/>
</dbReference>
<keyword evidence="2" id="KW-0378">Hydrolase</keyword>
<evidence type="ECO:0000313" key="7">
    <source>
        <dbReference type="EMBL" id="XAF69840.1"/>
    </source>
</evidence>
<evidence type="ECO:0000259" key="5">
    <source>
        <dbReference type="Pfam" id="PF00535"/>
    </source>
</evidence>
<dbReference type="InterPro" id="IPR018087">
    <property type="entry name" value="Glyco_hydro_5_CS"/>
</dbReference>
<evidence type="ECO:0000256" key="4">
    <source>
        <dbReference type="ARBA" id="ARBA00023326"/>
    </source>
</evidence>
<dbReference type="PANTHER" id="PTHR22916">
    <property type="entry name" value="GLYCOSYLTRANSFERASE"/>
    <property type="match status" value="1"/>
</dbReference>
<dbReference type="InterPro" id="IPR044081">
    <property type="entry name" value="DUF5776"/>
</dbReference>
<name>A0ABZ3EAQ7_9STAP</name>
<dbReference type="EMBL" id="CP128355">
    <property type="protein sequence ID" value="XAF69840.1"/>
    <property type="molecule type" value="Genomic_DNA"/>
</dbReference>
<dbReference type="Proteomes" id="UP001436297">
    <property type="component" value="Chromosome"/>
</dbReference>
<keyword evidence="4" id="KW-0119">Carbohydrate metabolism</keyword>
<dbReference type="PROSITE" id="PS00659">
    <property type="entry name" value="GLYCOSYL_HYDROL_F5"/>
    <property type="match status" value="1"/>
</dbReference>
<accession>A0ABZ3EAQ7</accession>
<dbReference type="PANTHER" id="PTHR22916:SF3">
    <property type="entry name" value="UDP-GLCNAC:BETAGAL BETA-1,3-N-ACETYLGLUCOSAMINYLTRANSFERASE-LIKE PROTEIN 1"/>
    <property type="match status" value="1"/>
</dbReference>
<proteinExistence type="inferred from homology"/>
<evidence type="ECO:0000259" key="6">
    <source>
        <dbReference type="Pfam" id="PF19087"/>
    </source>
</evidence>
<protein>
    <submittedName>
        <fullName evidence="7">Glycosyltransferase family 2 protein</fullName>
    </submittedName>
</protein>
<dbReference type="Gene3D" id="3.90.550.10">
    <property type="entry name" value="Spore Coat Polysaccharide Biosynthesis Protein SpsA, Chain A"/>
    <property type="match status" value="1"/>
</dbReference>
<dbReference type="Pfam" id="PF00535">
    <property type="entry name" value="Glycos_transf_2"/>
    <property type="match status" value="1"/>
</dbReference>
<dbReference type="InterPro" id="IPR001173">
    <property type="entry name" value="Glyco_trans_2-like"/>
</dbReference>
<dbReference type="InterPro" id="IPR029044">
    <property type="entry name" value="Nucleotide-diphossugar_trans"/>
</dbReference>
<dbReference type="SUPFAM" id="SSF53448">
    <property type="entry name" value="Nucleotide-diphospho-sugar transferases"/>
    <property type="match status" value="1"/>
</dbReference>
<evidence type="ECO:0000256" key="3">
    <source>
        <dbReference type="ARBA" id="ARBA00023295"/>
    </source>
</evidence>
<evidence type="ECO:0000256" key="2">
    <source>
        <dbReference type="ARBA" id="ARBA00022801"/>
    </source>
</evidence>
<reference evidence="7 8" key="1">
    <citation type="journal article" date="2024" name="Pathogens">
        <title>Staphylococcus hsinchuensis sp. nov., Isolated from Soymilk.</title>
        <authorList>
            <person name="Wang Y.T."/>
            <person name="Lin Y.C."/>
            <person name="Hsieh Y.H."/>
            <person name="Lin Y.T."/>
            <person name="Hamada M."/>
            <person name="Chen C.C."/>
            <person name="Liou J.S."/>
            <person name="Lee A.Y."/>
            <person name="Zhang W.L."/>
            <person name="Chen Y.T."/>
            <person name="Huang C.H."/>
        </authorList>
    </citation>
    <scope>NUCLEOTIDE SEQUENCE [LARGE SCALE GENOMIC DNA]</scope>
    <source>
        <strain evidence="7 8">H164</strain>
    </source>
</reference>
<dbReference type="CDD" id="cd00761">
    <property type="entry name" value="Glyco_tranf_GTA_type"/>
    <property type="match status" value="1"/>
</dbReference>